<dbReference type="EMBL" id="JAWZSR010000005">
    <property type="protein sequence ID" value="MDX8046505.1"/>
    <property type="molecule type" value="Genomic_DNA"/>
</dbReference>
<proteinExistence type="predicted"/>
<sequence>MYVRMMKLCIVFVAISSVLLIAACGNSESKSAKGETSDKVEQGEIEDNSSNDPLVLYANDLTDYIADMFEENTGYKMEVVHGGGGEILSRMEAEQGNPQWDVVWTGAMSSFNGFAERGFFYEGFEPENLQYMTDERLALLPENNAYFPMSIHAAALIAYNTELIDKEKVPKSWEEFLSYEGNIAMADPAVAAPAYPVVSYIFYKNGLEETKDKFQKLFGEGRLKVFPKNGPLGQALVNGDAEVAALQEHNAYELKNSGESIDFIWPEDGAAGSVRAVGISKDTDKLEAAEAFVEFMLDPETQTALAAIDDRDSLFSPFAKGAIPDPIRDPDPYIELPDIEWASEHEAEIKEWFADQAIQ</sequence>
<comment type="caution">
    <text evidence="1">The sequence shown here is derived from an EMBL/GenBank/DDBJ whole genome shotgun (WGS) entry which is preliminary data.</text>
</comment>
<evidence type="ECO:0000313" key="2">
    <source>
        <dbReference type="Proteomes" id="UP001277972"/>
    </source>
</evidence>
<accession>A0ACC6M6F8</accession>
<gene>
    <name evidence="1" type="ORF">SH601_10975</name>
</gene>
<protein>
    <submittedName>
        <fullName evidence="1">Extracellular solute-binding protein</fullName>
    </submittedName>
</protein>
<evidence type="ECO:0000313" key="1">
    <source>
        <dbReference type="EMBL" id="MDX8046505.1"/>
    </source>
</evidence>
<reference evidence="1" key="1">
    <citation type="submission" date="2023-11" db="EMBL/GenBank/DDBJ databases">
        <title>Gracilibacillus pellucida a moderately halophilic bacterium isolated from saline soil in Xinjiang province.</title>
        <authorList>
            <person name="Zhang Z."/>
            <person name="Tan F."/>
            <person name="Wang Y."/>
            <person name="Xia M."/>
        </authorList>
    </citation>
    <scope>NUCLEOTIDE SEQUENCE</scope>
    <source>
        <strain evidence="1">S3-1-1</strain>
    </source>
</reference>
<keyword evidence="2" id="KW-1185">Reference proteome</keyword>
<organism evidence="1 2">
    <name type="scientific">Gracilibacillus pellucidus</name>
    <dbReference type="NCBI Taxonomy" id="3095368"/>
    <lineage>
        <taxon>Bacteria</taxon>
        <taxon>Bacillati</taxon>
        <taxon>Bacillota</taxon>
        <taxon>Bacilli</taxon>
        <taxon>Bacillales</taxon>
        <taxon>Bacillaceae</taxon>
        <taxon>Gracilibacillus</taxon>
    </lineage>
</organism>
<name>A0ACC6M6F8_9BACI</name>
<dbReference type="Proteomes" id="UP001277972">
    <property type="component" value="Unassembled WGS sequence"/>
</dbReference>